<sequence>MLIPFDDYPVHQTAAPLAQAGSGHPDQYDRFWFNGFRDDLMFAVAFCTYPNRELMEGAFSVLRDGRQTSVFASGRMNPDPIDTRMGPIAVEIIEPMRVNRVVVDSLEHGIRADLTYTADTVAIEEPRQTQIAGNRLVMDATRATQWGTWTGTIEVEGETIDLGEGVRGTKDRSWGTRVTGRPHGAPMRPQGFTFFWAPIHFDDECFHYITFERQDGSAWLNHAAVVPKADAAGTGQSVASMTGAHEFTWTPGTRRVASATITAAGPSGEQVEVELEPVATFQMKGIGYGHPTWGHGTWHGESESHGESWVVADLDPLAYENVHVQQLVRATWGDRTGLGVLEQIAVGPLPKYGLTGFLDGARVLERTTA</sequence>
<accession>A0A7X0FN30</accession>
<dbReference type="RefSeq" id="WP_184749762.1">
    <property type="nucleotide sequence ID" value="NZ_BAAAJR010000003.1"/>
</dbReference>
<evidence type="ECO:0000313" key="1">
    <source>
        <dbReference type="EMBL" id="MBB6390518.1"/>
    </source>
</evidence>
<keyword evidence="2" id="KW-1185">Reference proteome</keyword>
<evidence type="ECO:0000313" key="2">
    <source>
        <dbReference type="Proteomes" id="UP000537775"/>
    </source>
</evidence>
<proteinExistence type="predicted"/>
<comment type="caution">
    <text evidence="1">The sequence shown here is derived from an EMBL/GenBank/DDBJ whole genome shotgun (WGS) entry which is preliminary data.</text>
</comment>
<organism evidence="1 2">
    <name type="scientific">Microbacterium thalassium</name>
    <dbReference type="NCBI Taxonomy" id="362649"/>
    <lineage>
        <taxon>Bacteria</taxon>
        <taxon>Bacillati</taxon>
        <taxon>Actinomycetota</taxon>
        <taxon>Actinomycetes</taxon>
        <taxon>Micrococcales</taxon>
        <taxon>Microbacteriaceae</taxon>
        <taxon>Microbacterium</taxon>
    </lineage>
</organism>
<dbReference type="Proteomes" id="UP000537775">
    <property type="component" value="Unassembled WGS sequence"/>
</dbReference>
<reference evidence="1 2" key="1">
    <citation type="submission" date="2020-08" db="EMBL/GenBank/DDBJ databases">
        <title>Sequencing the genomes of 1000 actinobacteria strains.</title>
        <authorList>
            <person name="Klenk H.-P."/>
        </authorList>
    </citation>
    <scope>NUCLEOTIDE SEQUENCE [LARGE SCALE GENOMIC DNA]</scope>
    <source>
        <strain evidence="1 2">DSM 12511</strain>
    </source>
</reference>
<dbReference type="EMBL" id="JACHML010000001">
    <property type="protein sequence ID" value="MBB6390518.1"/>
    <property type="molecule type" value="Genomic_DNA"/>
</dbReference>
<name>A0A7X0FN30_9MICO</name>
<dbReference type="AlphaFoldDB" id="A0A7X0FN30"/>
<dbReference type="SUPFAM" id="SSF159245">
    <property type="entry name" value="AttH-like"/>
    <property type="match status" value="1"/>
</dbReference>
<protein>
    <submittedName>
        <fullName evidence="1">Uncharacterized protein</fullName>
    </submittedName>
</protein>
<gene>
    <name evidence="1" type="ORF">HD594_000831</name>
</gene>